<organism evidence="1 2">
    <name type="scientific">Candidatus Neomicrothrix parvicella RN1</name>
    <dbReference type="NCBI Taxonomy" id="1229780"/>
    <lineage>
        <taxon>Bacteria</taxon>
        <taxon>Bacillati</taxon>
        <taxon>Actinomycetota</taxon>
        <taxon>Acidimicrobiia</taxon>
        <taxon>Acidimicrobiales</taxon>
        <taxon>Microthrixaceae</taxon>
        <taxon>Candidatus Neomicrothrix</taxon>
    </lineage>
</organism>
<evidence type="ECO:0000313" key="1">
    <source>
        <dbReference type="EMBL" id="CCM65747.1"/>
    </source>
</evidence>
<dbReference type="EMBL" id="CANL01000078">
    <property type="protein sequence ID" value="CCM65747.1"/>
    <property type="molecule type" value="Genomic_DNA"/>
</dbReference>
<protein>
    <submittedName>
        <fullName evidence="1">Uncharacterized protein</fullName>
    </submittedName>
</protein>
<dbReference type="AlphaFoldDB" id="R4Z7M1"/>
<comment type="caution">
    <text evidence="1">The sequence shown here is derived from an EMBL/GenBank/DDBJ whole genome shotgun (WGS) entry which is preliminary data.</text>
</comment>
<evidence type="ECO:0000313" key="2">
    <source>
        <dbReference type="Proteomes" id="UP000018291"/>
    </source>
</evidence>
<accession>R4Z7M1</accession>
<sequence length="31" mass="3395">MTERREPLAALTQTRPVELEAEPFLAAGALL</sequence>
<name>R4Z7M1_9ACTN</name>
<proteinExistence type="predicted"/>
<dbReference type="Proteomes" id="UP000018291">
    <property type="component" value="Unassembled WGS sequence"/>
</dbReference>
<gene>
    <name evidence="1" type="ORF">BN381_80277</name>
</gene>
<dbReference type="HOGENOM" id="CLU_3395683_0_0_11"/>
<keyword evidence="2" id="KW-1185">Reference proteome</keyword>
<reference evidence="1 2" key="1">
    <citation type="journal article" date="2013" name="ISME J.">
        <title>Metabolic model for the filamentous 'Candidatus Microthrix parvicella' based on genomic and metagenomic analyses.</title>
        <authorList>
            <person name="Jon McIlroy S."/>
            <person name="Kristiansen R."/>
            <person name="Albertsen M."/>
            <person name="Michael Karst S."/>
            <person name="Rossetti S."/>
            <person name="Lund Nielsen J."/>
            <person name="Tandoi V."/>
            <person name="James Seviour R."/>
            <person name="Nielsen P.H."/>
        </authorList>
    </citation>
    <scope>NUCLEOTIDE SEQUENCE [LARGE SCALE GENOMIC DNA]</scope>
    <source>
        <strain evidence="1 2">RN1</strain>
    </source>
</reference>